<reference evidence="3 4" key="1">
    <citation type="journal article" date="2023" name="Commun. Biol.">
        <title>Reorganization of the ancestral sex-determining regions during the evolution of trioecy in Pleodorina starrii.</title>
        <authorList>
            <person name="Takahashi K."/>
            <person name="Suzuki S."/>
            <person name="Kawai-Toyooka H."/>
            <person name="Yamamoto K."/>
            <person name="Hamaji T."/>
            <person name="Ootsuki R."/>
            <person name="Yamaguchi H."/>
            <person name="Kawachi M."/>
            <person name="Higashiyama T."/>
            <person name="Nozaki H."/>
        </authorList>
    </citation>
    <scope>NUCLEOTIDE SEQUENCE [LARGE SCALE GENOMIC DNA]</scope>
    <source>
        <strain evidence="3 4">NIES-4479</strain>
    </source>
</reference>
<dbReference type="AlphaFoldDB" id="A0A9W6C2H8"/>
<organism evidence="3 4">
    <name type="scientific">Pleodorina starrii</name>
    <dbReference type="NCBI Taxonomy" id="330485"/>
    <lineage>
        <taxon>Eukaryota</taxon>
        <taxon>Viridiplantae</taxon>
        <taxon>Chlorophyta</taxon>
        <taxon>core chlorophytes</taxon>
        <taxon>Chlorophyceae</taxon>
        <taxon>CS clade</taxon>
        <taxon>Chlamydomonadales</taxon>
        <taxon>Volvocaceae</taxon>
        <taxon>Pleodorina</taxon>
    </lineage>
</organism>
<keyword evidence="1" id="KW-0812">Transmembrane</keyword>
<evidence type="ECO:0000313" key="3">
    <source>
        <dbReference type="EMBL" id="GLC63071.1"/>
    </source>
</evidence>
<evidence type="ECO:0000256" key="1">
    <source>
        <dbReference type="SAM" id="Phobius"/>
    </source>
</evidence>
<proteinExistence type="predicted"/>
<accession>A0A9W6C2H8</accession>
<name>A0A9W6C2H8_9CHLO</name>
<dbReference type="Proteomes" id="UP001165080">
    <property type="component" value="Unassembled WGS sequence"/>
</dbReference>
<comment type="caution">
    <text evidence="3">The sequence shown here is derived from an EMBL/GenBank/DDBJ whole genome shotgun (WGS) entry which is preliminary data.</text>
</comment>
<evidence type="ECO:0000259" key="2">
    <source>
        <dbReference type="Pfam" id="PF26526"/>
    </source>
</evidence>
<gene>
    <name evidence="3" type="primary">PLESTB004226</name>
    <name evidence="3" type="ORF">PLESTB_001977600</name>
</gene>
<dbReference type="InterPro" id="IPR058488">
    <property type="entry name" value="DUF8175"/>
</dbReference>
<keyword evidence="4" id="KW-1185">Reference proteome</keyword>
<dbReference type="EMBL" id="BRXU01000081">
    <property type="protein sequence ID" value="GLC63071.1"/>
    <property type="molecule type" value="Genomic_DNA"/>
</dbReference>
<keyword evidence="1" id="KW-1133">Transmembrane helix</keyword>
<sequence>MKQERTQQKNRPRWLGAAVAVGVLAALVIMALLVRTITVEPNEQANPVEENAHAPASEAAPEVDGLLGSSSEDFAYPCQAELSTDAGSVEDKAPEVDEWVSAGYNVVPMSTDFGGCEKRDSGLRVGYAHTPAGALMAAANYAVVVDPSGTEAQDSIKVAVAEGPDRDELLDRAEQISSGSAPATDPAAMRSAEFDGYDVREASKDRASFNIYMSFDNDAGVRQQAVGQVDLVWEDGDWRVEPASGQQLMTVDFATTSPSVTWGP</sequence>
<dbReference type="Pfam" id="PF26526">
    <property type="entry name" value="DUF8175"/>
    <property type="match status" value="1"/>
</dbReference>
<feature type="domain" description="DUF8175" evidence="2">
    <location>
        <begin position="86"/>
        <end position="248"/>
    </location>
</feature>
<keyword evidence="1" id="KW-0472">Membrane</keyword>
<feature type="transmembrane region" description="Helical" evidence="1">
    <location>
        <begin position="12"/>
        <end position="34"/>
    </location>
</feature>
<protein>
    <recommendedName>
        <fullName evidence="2">DUF8175 domain-containing protein</fullName>
    </recommendedName>
</protein>
<evidence type="ECO:0000313" key="4">
    <source>
        <dbReference type="Proteomes" id="UP001165080"/>
    </source>
</evidence>